<dbReference type="Proteomes" id="UP001172083">
    <property type="component" value="Unassembled WGS sequence"/>
</dbReference>
<keyword evidence="11" id="KW-1185">Reference proteome</keyword>
<feature type="transmembrane region" description="Helical" evidence="8">
    <location>
        <begin position="372"/>
        <end position="390"/>
    </location>
</feature>
<feature type="transmembrane region" description="Helical" evidence="8">
    <location>
        <begin position="402"/>
        <end position="423"/>
    </location>
</feature>
<feature type="transmembrane region" description="Helical" evidence="8">
    <location>
        <begin position="346"/>
        <end position="366"/>
    </location>
</feature>
<feature type="transmembrane region" description="Helical" evidence="8">
    <location>
        <begin position="258"/>
        <end position="281"/>
    </location>
</feature>
<feature type="transmembrane region" description="Helical" evidence="8">
    <location>
        <begin position="316"/>
        <end position="334"/>
    </location>
</feature>
<dbReference type="PANTHER" id="PTHR33908">
    <property type="entry name" value="MANNOSYLTRANSFERASE YKCB-RELATED"/>
    <property type="match status" value="1"/>
</dbReference>
<accession>A0ABT8LC68</accession>
<feature type="transmembrane region" description="Helical" evidence="8">
    <location>
        <begin position="293"/>
        <end position="310"/>
    </location>
</feature>
<comment type="subcellular location">
    <subcellularLocation>
        <location evidence="1">Cell membrane</location>
        <topology evidence="1">Multi-pass membrane protein</topology>
    </subcellularLocation>
</comment>
<dbReference type="InterPro" id="IPR003342">
    <property type="entry name" value="ArnT-like_N"/>
</dbReference>
<organism evidence="10 11">
    <name type="scientific">Agaribacillus aureus</name>
    <dbReference type="NCBI Taxonomy" id="3051825"/>
    <lineage>
        <taxon>Bacteria</taxon>
        <taxon>Pseudomonadati</taxon>
        <taxon>Bacteroidota</taxon>
        <taxon>Cytophagia</taxon>
        <taxon>Cytophagales</taxon>
        <taxon>Splendidivirgaceae</taxon>
        <taxon>Agaribacillus</taxon>
    </lineage>
</organism>
<feature type="domain" description="ArnT-like N-terminal" evidence="9">
    <location>
        <begin position="31"/>
        <end position="236"/>
    </location>
</feature>
<comment type="caution">
    <text evidence="10">The sequence shown here is derived from an EMBL/GenBank/DDBJ whole genome shotgun (WGS) entry which is preliminary data.</text>
</comment>
<feature type="transmembrane region" description="Helical" evidence="8">
    <location>
        <begin position="166"/>
        <end position="194"/>
    </location>
</feature>
<keyword evidence="2" id="KW-1003">Cell membrane</keyword>
<proteinExistence type="predicted"/>
<keyword evidence="4" id="KW-0808">Transferase</keyword>
<evidence type="ECO:0000313" key="10">
    <source>
        <dbReference type="EMBL" id="MDN5213951.1"/>
    </source>
</evidence>
<evidence type="ECO:0000256" key="6">
    <source>
        <dbReference type="ARBA" id="ARBA00022989"/>
    </source>
</evidence>
<evidence type="ECO:0000256" key="1">
    <source>
        <dbReference type="ARBA" id="ARBA00004651"/>
    </source>
</evidence>
<evidence type="ECO:0000256" key="7">
    <source>
        <dbReference type="ARBA" id="ARBA00023136"/>
    </source>
</evidence>
<name>A0ABT8LC68_9BACT</name>
<evidence type="ECO:0000259" key="9">
    <source>
        <dbReference type="Pfam" id="PF02366"/>
    </source>
</evidence>
<evidence type="ECO:0000256" key="5">
    <source>
        <dbReference type="ARBA" id="ARBA00022692"/>
    </source>
</evidence>
<dbReference type="EMBL" id="JAUJEB010000004">
    <property type="protein sequence ID" value="MDN5213951.1"/>
    <property type="molecule type" value="Genomic_DNA"/>
</dbReference>
<dbReference type="PANTHER" id="PTHR33908:SF3">
    <property type="entry name" value="UNDECAPRENYL PHOSPHATE-ALPHA-4-AMINO-4-DEOXY-L-ARABINOSE ARABINOSYL TRANSFERASE"/>
    <property type="match status" value="1"/>
</dbReference>
<evidence type="ECO:0000256" key="3">
    <source>
        <dbReference type="ARBA" id="ARBA00022676"/>
    </source>
</evidence>
<evidence type="ECO:0000313" key="11">
    <source>
        <dbReference type="Proteomes" id="UP001172083"/>
    </source>
</evidence>
<dbReference type="Pfam" id="PF02366">
    <property type="entry name" value="PMT"/>
    <property type="match status" value="1"/>
</dbReference>
<keyword evidence="7 8" id="KW-0472">Membrane</keyword>
<feature type="transmembrane region" description="Helical" evidence="8">
    <location>
        <begin position="121"/>
        <end position="154"/>
    </location>
</feature>
<evidence type="ECO:0000256" key="8">
    <source>
        <dbReference type="SAM" id="Phobius"/>
    </source>
</evidence>
<keyword evidence="3" id="KW-0328">Glycosyltransferase</keyword>
<evidence type="ECO:0000256" key="2">
    <source>
        <dbReference type="ARBA" id="ARBA00022475"/>
    </source>
</evidence>
<dbReference type="InterPro" id="IPR050297">
    <property type="entry name" value="LipidA_mod_glycosyltrf_83"/>
</dbReference>
<dbReference type="RefSeq" id="WP_346759290.1">
    <property type="nucleotide sequence ID" value="NZ_JAUJEB010000004.1"/>
</dbReference>
<feature type="transmembrane region" description="Helical" evidence="8">
    <location>
        <begin position="89"/>
        <end position="109"/>
    </location>
</feature>
<evidence type="ECO:0000256" key="4">
    <source>
        <dbReference type="ARBA" id="ARBA00022679"/>
    </source>
</evidence>
<keyword evidence="6 8" id="KW-1133">Transmembrane helix</keyword>
<feature type="transmembrane region" description="Helical" evidence="8">
    <location>
        <begin position="206"/>
        <end position="224"/>
    </location>
</feature>
<sequence length="556" mass="63535">MFIKVIKNNALVVLIAGVSAMLFFKSGSWGVSETSEARYAEISREMALSGNWLHPKLLGIGHYHKPPLTYIITVFSYKLWGVNPFAVRFFLQLAAIFQMVLVYGIGMILFKDKRTALLSAIIYISLPAVLISTRALTTDAFLATFALLAIFSWMKYRTQGQLPFLYGFYGFLALGFLTKGPLIFVVPVVVVCGFNQYYSGKTGNTRHHFIAIIGSTLLGFSWFIKLTLDNPQFIDYFLVRHLYERLTDPAAFNRSQPFWYYLLIAPSISFPWFFLVTMQFIKCGSLRIKASPIQKVLFLWVFPALIFFSFSSSKLILYILPIFPGIALASAYFLTKINLKTLKVLLRVQLIYHTFAIAALILLPPFFLNIPWIWEVVWLSAMLLICLVIISSTGRISTPSKITVSALVFTLSLMVIATFIFSANPASINSTQHLAAFIKENKLDNRPILIYNTRLPSIAFHLNKDIISIADNHPSLKRETQFELDENWRNLLLNLNTRQDVDRLKGYLKKRAVLIVKNDLPENRKWLANNYCKTINIDHWKIFYNRQYKPCALAGD</sequence>
<reference evidence="10" key="1">
    <citation type="submission" date="2023-06" db="EMBL/GenBank/DDBJ databases">
        <title>Genomic of Agaribacillus aureum.</title>
        <authorList>
            <person name="Wang G."/>
        </authorList>
    </citation>
    <scope>NUCLEOTIDE SEQUENCE</scope>
    <source>
        <strain evidence="10">BMA12</strain>
    </source>
</reference>
<protein>
    <submittedName>
        <fullName evidence="10">Glycosyltransferase family 39 protein</fullName>
    </submittedName>
</protein>
<gene>
    <name evidence="10" type="ORF">QQ020_17885</name>
</gene>
<keyword evidence="5 8" id="KW-0812">Transmembrane</keyword>